<sequence>MPVLITAKVDGFRRCGLAHRDITTSYADDHFTAAQLAELQAEPMLVVSVVSEGDGPSQPADTQMQIAGLTDEVSRLTNALDSVTAERDSLKKALAELNKDMKKNARTEKES</sequence>
<evidence type="ECO:0000256" key="1">
    <source>
        <dbReference type="SAM" id="Coils"/>
    </source>
</evidence>
<protein>
    <recommendedName>
        <fullName evidence="2">Mu-like prophage FluMu N-terminal domain-containing protein</fullName>
    </recommendedName>
</protein>
<proteinExistence type="predicted"/>
<dbReference type="InterPro" id="IPR041227">
    <property type="entry name" value="FluMu_N"/>
</dbReference>
<keyword evidence="1" id="KW-0175">Coiled coil</keyword>
<feature type="domain" description="Mu-like prophage FluMu N-terminal" evidence="2">
    <location>
        <begin position="3"/>
        <end position="51"/>
    </location>
</feature>
<dbReference type="Gene3D" id="3.40.5.80">
    <property type="match status" value="1"/>
</dbReference>
<feature type="coiled-coil region" evidence="1">
    <location>
        <begin position="66"/>
        <end position="110"/>
    </location>
</feature>
<comment type="caution">
    <text evidence="3">The sequence shown here is derived from an EMBL/GenBank/DDBJ whole genome shotgun (WGS) entry which is preliminary data.</text>
</comment>
<reference evidence="3 4" key="1">
    <citation type="journal article" date="2017" name="Nat. Microbiol.">
        <title>Natural product diversity associated with the nematode symbionts Photorhabdus and Xenorhabdus.</title>
        <authorList>
            <person name="Tobias N.J."/>
            <person name="Wolff H."/>
            <person name="Djahanschiri B."/>
            <person name="Grundmann F."/>
            <person name="Kronenwerth M."/>
            <person name="Shi Y.M."/>
            <person name="Simonyi S."/>
            <person name="Grun P."/>
            <person name="Shapiro-Ilan D."/>
            <person name="Pidot S.J."/>
            <person name="Stinear T.P."/>
            <person name="Ebersberger I."/>
            <person name="Bode H.B."/>
        </authorList>
    </citation>
    <scope>NUCLEOTIDE SEQUENCE [LARGE SCALE GENOMIC DNA]</scope>
    <source>
        <strain evidence="3 4">DSM 17902</strain>
    </source>
</reference>
<dbReference type="OrthoDB" id="3035975at2"/>
<dbReference type="EMBL" id="NITZ01000022">
    <property type="protein sequence ID" value="PHM47092.1"/>
    <property type="molecule type" value="Genomic_DNA"/>
</dbReference>
<dbReference type="Pfam" id="PF17891">
    <property type="entry name" value="FluMu_N"/>
    <property type="match status" value="1"/>
</dbReference>
<name>A0A2D0JLB3_9GAMM</name>
<keyword evidence="4" id="KW-1185">Reference proteome</keyword>
<dbReference type="SUPFAM" id="SSF160059">
    <property type="entry name" value="PriA/YqbF domain"/>
    <property type="match status" value="1"/>
</dbReference>
<evidence type="ECO:0000313" key="4">
    <source>
        <dbReference type="Proteomes" id="UP000221980"/>
    </source>
</evidence>
<dbReference type="RefSeq" id="WP_099115423.1">
    <property type="nucleotide sequence ID" value="NZ_CAWNQI010000054.1"/>
</dbReference>
<gene>
    <name evidence="3" type="ORF">Xmir_03511</name>
</gene>
<dbReference type="Proteomes" id="UP000221980">
    <property type="component" value="Unassembled WGS sequence"/>
</dbReference>
<evidence type="ECO:0000259" key="2">
    <source>
        <dbReference type="Pfam" id="PF17891"/>
    </source>
</evidence>
<dbReference type="AlphaFoldDB" id="A0A2D0JLB3"/>
<accession>A0A2D0JLB3</accession>
<evidence type="ECO:0000313" key="3">
    <source>
        <dbReference type="EMBL" id="PHM47092.1"/>
    </source>
</evidence>
<organism evidence="3 4">
    <name type="scientific">Xenorhabdus miraniensis</name>
    <dbReference type="NCBI Taxonomy" id="351674"/>
    <lineage>
        <taxon>Bacteria</taxon>
        <taxon>Pseudomonadati</taxon>
        <taxon>Pseudomonadota</taxon>
        <taxon>Gammaproteobacteria</taxon>
        <taxon>Enterobacterales</taxon>
        <taxon>Morganellaceae</taxon>
        <taxon>Xenorhabdus</taxon>
    </lineage>
</organism>